<dbReference type="Pfam" id="PF02566">
    <property type="entry name" value="OsmC"/>
    <property type="match status" value="1"/>
</dbReference>
<dbReference type="PANTHER" id="PTHR42830:SF2">
    <property type="entry name" value="OSMC_OHR FAMILY PROTEIN"/>
    <property type="match status" value="1"/>
</dbReference>
<proteinExistence type="predicted"/>
<evidence type="ECO:0000313" key="3">
    <source>
        <dbReference type="Proteomes" id="UP000076717"/>
    </source>
</evidence>
<dbReference type="OrthoDB" id="9795405at2"/>
<sequence>MTSEHEYALSVVWEGNRGTGTSGYREYGRQLVVSAQGPEPILGSADTPFRGDADRWNPEQLLLAALAQCHLLSYLHVAVKNGVVVTEYTDDAIGRMQQEGEGGQFTSVTLRPRVTVAEASTVDLAQSLHAEASRLCFIARSVNFPVAHEPVTLAR</sequence>
<dbReference type="AlphaFoldDB" id="A0A166IDW7"/>
<dbReference type="PANTHER" id="PTHR42830">
    <property type="entry name" value="OSMOTICALLY INDUCIBLE FAMILY PROTEIN"/>
    <property type="match status" value="1"/>
</dbReference>
<dbReference type="KEGG" id="rte:GSU10_09405"/>
<organism evidence="1 3">
    <name type="scientific">Rathayibacter tanaceti</name>
    <dbReference type="NCBI Taxonomy" id="1671680"/>
    <lineage>
        <taxon>Bacteria</taxon>
        <taxon>Bacillati</taxon>
        <taxon>Actinomycetota</taxon>
        <taxon>Actinomycetes</taxon>
        <taxon>Micrococcales</taxon>
        <taxon>Microbacteriaceae</taxon>
        <taxon>Rathayibacter</taxon>
    </lineage>
</organism>
<protein>
    <submittedName>
        <fullName evidence="2">OsmC family peroxiredoxin</fullName>
    </submittedName>
    <submittedName>
        <fullName evidence="1">OsmC-like protein</fullName>
    </submittedName>
</protein>
<name>A0A166IDW7_9MICO</name>
<dbReference type="EMBL" id="CP047186">
    <property type="protein sequence ID" value="QHC55823.1"/>
    <property type="molecule type" value="Genomic_DNA"/>
</dbReference>
<dbReference type="InterPro" id="IPR003718">
    <property type="entry name" value="OsmC/Ohr_fam"/>
</dbReference>
<reference evidence="1 3" key="1">
    <citation type="submission" date="2015-08" db="EMBL/GenBank/DDBJ databases">
        <title>Draft Genome Sequence of Rathayibacter sp. Strain VKM Ac-2596 Isolated from Leaf Gall Induced by Plant-Parasitic Nematodes.</title>
        <authorList>
            <person name="Vasilenko O.V."/>
            <person name="Starodumova I.P."/>
            <person name="Tarlachkov S.V."/>
            <person name="Dorofeeva L.V."/>
            <person name="Evtushenko L.I."/>
        </authorList>
    </citation>
    <scope>NUCLEOTIDE SEQUENCE [LARGE SCALE GENOMIC DNA]</scope>
    <source>
        <strain evidence="1 3">VKM Ac-2596</strain>
    </source>
</reference>
<dbReference type="RefSeq" id="WP_068208376.1">
    <property type="nucleotide sequence ID" value="NZ_CP047186.1"/>
</dbReference>
<evidence type="ECO:0000313" key="2">
    <source>
        <dbReference type="EMBL" id="QHC55823.1"/>
    </source>
</evidence>
<reference evidence="4" key="3">
    <citation type="submission" date="2019-12" db="EMBL/GenBank/DDBJ databases">
        <title>Complete and draft genome sequences of new strains and members of some known species of the genus Rathayibacter isolated from plants.</title>
        <authorList>
            <person name="Tarlachkov S.V."/>
            <person name="Starodumova I.P."/>
            <person name="Dorofeeva L.V."/>
            <person name="Prisyazhnaya N.V."/>
            <person name="Leyn S."/>
            <person name="Zlamal J."/>
            <person name="Elan M."/>
            <person name="Osterman A.L."/>
            <person name="Nadler S."/>
            <person name="Subbotin S.A."/>
            <person name="Evtushenko L.I."/>
        </authorList>
    </citation>
    <scope>NUCLEOTIDE SEQUENCE [LARGE SCALE GENOMIC DNA]</scope>
    <source>
        <strain evidence="4">VKM Ac-2761</strain>
    </source>
</reference>
<evidence type="ECO:0000313" key="1">
    <source>
        <dbReference type="EMBL" id="KZX22221.1"/>
    </source>
</evidence>
<dbReference type="PATRIC" id="fig|1671680.3.peg.669"/>
<dbReference type="InterPro" id="IPR015946">
    <property type="entry name" value="KH_dom-like_a/b"/>
</dbReference>
<dbReference type="Gene3D" id="3.30.300.20">
    <property type="match status" value="1"/>
</dbReference>
<gene>
    <name evidence="1" type="ORF">ACH61_00628</name>
    <name evidence="2" type="ORF">GSU10_09405</name>
</gene>
<dbReference type="EMBL" id="LIIN01000012">
    <property type="protein sequence ID" value="KZX22221.1"/>
    <property type="molecule type" value="Genomic_DNA"/>
</dbReference>
<evidence type="ECO:0000313" key="4">
    <source>
        <dbReference type="Proteomes" id="UP000465031"/>
    </source>
</evidence>
<dbReference type="SUPFAM" id="SSF82784">
    <property type="entry name" value="OsmC-like"/>
    <property type="match status" value="1"/>
</dbReference>
<dbReference type="Proteomes" id="UP000465031">
    <property type="component" value="Chromosome"/>
</dbReference>
<dbReference type="InterPro" id="IPR036102">
    <property type="entry name" value="OsmC/Ohrsf"/>
</dbReference>
<reference evidence="2" key="2">
    <citation type="submission" date="2019-12" db="EMBL/GenBank/DDBJ databases">
        <title>Complete and Draft Genome Sequences of New Strains and Members of Some Known Species of the Genus Rathayibacter isolated from Plants.</title>
        <authorList>
            <person name="Tarlachkov S.V."/>
            <person name="Starodumova I.P."/>
            <person name="Dorofeeva L.V."/>
            <person name="Prisyazhnaya N.V."/>
            <person name="Leyn S.A."/>
            <person name="Zlamal J.E."/>
            <person name="Elane M.L."/>
            <person name="Osterman A.L."/>
            <person name="Nadler S.A."/>
            <person name="Subbotin S.A."/>
            <person name="Evtushenko L.I."/>
        </authorList>
    </citation>
    <scope>NUCLEOTIDE SEQUENCE</scope>
    <source>
        <strain evidence="2">VKM Ac-2761</strain>
    </source>
</reference>
<accession>A0A166IDW7</accession>
<dbReference type="Proteomes" id="UP000076717">
    <property type="component" value="Unassembled WGS sequence"/>
</dbReference>
<keyword evidence="3" id="KW-1185">Reference proteome</keyword>
<dbReference type="InterPro" id="IPR052707">
    <property type="entry name" value="OsmC_Ohr_Peroxiredoxin"/>
</dbReference>